<feature type="domain" description="IrrE N-terminal-like" evidence="1">
    <location>
        <begin position="185"/>
        <end position="220"/>
    </location>
</feature>
<organism evidence="3 4">
    <name type="scientific">Agrococcus casei LMG 22410</name>
    <dbReference type="NCBI Taxonomy" id="1255656"/>
    <lineage>
        <taxon>Bacteria</taxon>
        <taxon>Bacillati</taxon>
        <taxon>Actinomycetota</taxon>
        <taxon>Actinomycetes</taxon>
        <taxon>Micrococcales</taxon>
        <taxon>Microbacteriaceae</taxon>
        <taxon>Agrococcus</taxon>
    </lineage>
</organism>
<dbReference type="OrthoDB" id="7605626at2"/>
<protein>
    <submittedName>
        <fullName evidence="3">LtrC-like protein</fullName>
    </submittedName>
</protein>
<dbReference type="InterPro" id="IPR013610">
    <property type="entry name" value="ArdC_N"/>
</dbReference>
<dbReference type="Pfam" id="PF08401">
    <property type="entry name" value="ArdcN"/>
    <property type="match status" value="1"/>
</dbReference>
<dbReference type="Pfam" id="PF06114">
    <property type="entry name" value="Peptidase_M78"/>
    <property type="match status" value="1"/>
</dbReference>
<evidence type="ECO:0000313" key="3">
    <source>
        <dbReference type="EMBL" id="SJM61053.1"/>
    </source>
</evidence>
<dbReference type="AlphaFoldDB" id="A0A1R4FYY9"/>
<evidence type="ECO:0000259" key="2">
    <source>
        <dbReference type="Pfam" id="PF08401"/>
    </source>
</evidence>
<dbReference type="GO" id="GO:0003697">
    <property type="term" value="F:single-stranded DNA binding"/>
    <property type="evidence" value="ECO:0007669"/>
    <property type="project" value="InterPro"/>
</dbReference>
<sequence length="297" mass="32562">MARKIKTTKTAEQRRAEADELQTRITEQVEALTDTDAWHAFLEFAQAFHSYSFGNLMLIQGQMPEATQVAGFRKWQELGRQVRKGERSIKIFGYAERKAREGEDTTGMKKNAKGEYVVPYFPMLSVFDISQTDATEAWQEPEISHRLTGADESGIYAATADYLTAEGWTVEREAIPGEANGYTMMDGSRRIVVDAQLSDAQAAKTLLHEAAHALLHEADEHGEYVAHRGLKECEAESVAYIVAGILGLDTSAYSVGYVAGWIEGDADAIRSTATDVLRAAHKIADAITTEAPALAAA</sequence>
<gene>
    <name evidence="3" type="ORF">CZ674_07490</name>
</gene>
<evidence type="ECO:0000313" key="4">
    <source>
        <dbReference type="Proteomes" id="UP000195787"/>
    </source>
</evidence>
<dbReference type="GeneID" id="303173059"/>
<name>A0A1R4FYY9_9MICO</name>
<accession>A0A1R4FYY9</accession>
<dbReference type="RefSeq" id="WP_086991931.1">
    <property type="nucleotide sequence ID" value="NZ_FUHU01000033.1"/>
</dbReference>
<keyword evidence="4" id="KW-1185">Reference proteome</keyword>
<reference evidence="3 4" key="1">
    <citation type="submission" date="2017-02" db="EMBL/GenBank/DDBJ databases">
        <authorList>
            <person name="Peterson S.W."/>
        </authorList>
    </citation>
    <scope>NUCLEOTIDE SEQUENCE [LARGE SCALE GENOMIC DNA]</scope>
    <source>
        <strain evidence="3 4">LMG 22410</strain>
    </source>
</reference>
<proteinExistence type="predicted"/>
<dbReference type="InterPro" id="IPR010359">
    <property type="entry name" value="IrrE_HExxH"/>
</dbReference>
<dbReference type="Proteomes" id="UP000195787">
    <property type="component" value="Unassembled WGS sequence"/>
</dbReference>
<evidence type="ECO:0000259" key="1">
    <source>
        <dbReference type="Pfam" id="PF06114"/>
    </source>
</evidence>
<dbReference type="EMBL" id="FUHU01000033">
    <property type="protein sequence ID" value="SJM61053.1"/>
    <property type="molecule type" value="Genomic_DNA"/>
</dbReference>
<feature type="domain" description="N-terminal" evidence="2">
    <location>
        <begin position="18"/>
        <end position="127"/>
    </location>
</feature>